<proteinExistence type="predicted"/>
<gene>
    <name evidence="1" type="ORF">COY14_04875</name>
</gene>
<dbReference type="InterPro" id="IPR014710">
    <property type="entry name" value="RmlC-like_jellyroll"/>
</dbReference>
<accession>A0A2M7U281</accession>
<evidence type="ECO:0000313" key="1">
    <source>
        <dbReference type="EMBL" id="PIZ64324.1"/>
    </source>
</evidence>
<protein>
    <recommendedName>
        <fullName evidence="3">Cupin 2 conserved barrel domain-containing protein</fullName>
    </recommendedName>
</protein>
<name>A0A2M7U281_9BACT</name>
<organism evidence="1 2">
    <name type="scientific">Candidatus Roizmanbacteria bacterium CG_4_10_14_0_2_um_filter_36_9</name>
    <dbReference type="NCBI Taxonomy" id="1974823"/>
    <lineage>
        <taxon>Bacteria</taxon>
        <taxon>Candidatus Roizmaniibacteriota</taxon>
    </lineage>
</organism>
<sequence length="125" mass="14759">MKAMKYKYPFPHNRTFHKFGVDITPYDLNAKDFNFVYESTEEGHFEEFYSDVSTYTWFVIEGSGTFVVNDEKIKVTAKDVFSVPPKNKIHYFGKMKMVLITTPPFNEKNEHHVRDVDKSESPYIK</sequence>
<dbReference type="Proteomes" id="UP000230027">
    <property type="component" value="Unassembled WGS sequence"/>
</dbReference>
<comment type="caution">
    <text evidence="1">The sequence shown here is derived from an EMBL/GenBank/DDBJ whole genome shotgun (WGS) entry which is preliminary data.</text>
</comment>
<reference evidence="2" key="1">
    <citation type="submission" date="2017-09" db="EMBL/GenBank/DDBJ databases">
        <title>Depth-based differentiation of microbial function through sediment-hosted aquifers and enrichment of novel symbionts in the deep terrestrial subsurface.</title>
        <authorList>
            <person name="Probst A.J."/>
            <person name="Ladd B."/>
            <person name="Jarett J.K."/>
            <person name="Geller-Mcgrath D.E."/>
            <person name="Sieber C.M.K."/>
            <person name="Emerson J.B."/>
            <person name="Anantharaman K."/>
            <person name="Thomas B.C."/>
            <person name="Malmstrom R."/>
            <person name="Stieglmeier M."/>
            <person name="Klingl A."/>
            <person name="Woyke T."/>
            <person name="Ryan C.M."/>
            <person name="Banfield J.F."/>
        </authorList>
    </citation>
    <scope>NUCLEOTIDE SEQUENCE [LARGE SCALE GENOMIC DNA]</scope>
</reference>
<dbReference type="Gene3D" id="2.60.120.10">
    <property type="entry name" value="Jelly Rolls"/>
    <property type="match status" value="1"/>
</dbReference>
<dbReference type="EMBL" id="PFOD01000084">
    <property type="protein sequence ID" value="PIZ64324.1"/>
    <property type="molecule type" value="Genomic_DNA"/>
</dbReference>
<evidence type="ECO:0008006" key="3">
    <source>
        <dbReference type="Google" id="ProtNLM"/>
    </source>
</evidence>
<dbReference type="AlphaFoldDB" id="A0A2M7U281"/>
<dbReference type="SUPFAM" id="SSF51182">
    <property type="entry name" value="RmlC-like cupins"/>
    <property type="match status" value="1"/>
</dbReference>
<dbReference type="InterPro" id="IPR011051">
    <property type="entry name" value="RmlC_Cupin_sf"/>
</dbReference>
<evidence type="ECO:0000313" key="2">
    <source>
        <dbReference type="Proteomes" id="UP000230027"/>
    </source>
</evidence>